<reference evidence="1" key="1">
    <citation type="journal article" date="2014" name="Front. Microbiol.">
        <title>High frequency of phylogenetically diverse reductive dehalogenase-homologous genes in deep subseafloor sedimentary metagenomes.</title>
        <authorList>
            <person name="Kawai M."/>
            <person name="Futagami T."/>
            <person name="Toyoda A."/>
            <person name="Takaki Y."/>
            <person name="Nishi S."/>
            <person name="Hori S."/>
            <person name="Arai W."/>
            <person name="Tsubouchi T."/>
            <person name="Morono Y."/>
            <person name="Uchiyama I."/>
            <person name="Ito T."/>
            <person name="Fujiyama A."/>
            <person name="Inagaki F."/>
            <person name="Takami H."/>
        </authorList>
    </citation>
    <scope>NUCLEOTIDE SEQUENCE</scope>
    <source>
        <strain evidence="1">Expedition CK06-06</strain>
    </source>
</reference>
<comment type="caution">
    <text evidence="1">The sequence shown here is derived from an EMBL/GenBank/DDBJ whole genome shotgun (WGS) entry which is preliminary data.</text>
</comment>
<protein>
    <submittedName>
        <fullName evidence="1">Uncharacterized protein</fullName>
    </submittedName>
</protein>
<sequence>QYNSYSFIIFKLRIIYMIIMKISYTPNETDKIKSPLWDLMLSTNDCWPGCGCEYDFFDMTLDRMKAWVL</sequence>
<dbReference type="EMBL" id="BARS01037338">
    <property type="protein sequence ID" value="GAG25189.1"/>
    <property type="molecule type" value="Genomic_DNA"/>
</dbReference>
<dbReference type="AlphaFoldDB" id="X0W302"/>
<name>X0W302_9ZZZZ</name>
<proteinExistence type="predicted"/>
<gene>
    <name evidence="1" type="ORF">S01H1_57264</name>
</gene>
<evidence type="ECO:0000313" key="1">
    <source>
        <dbReference type="EMBL" id="GAG25189.1"/>
    </source>
</evidence>
<accession>X0W302</accession>
<organism evidence="1">
    <name type="scientific">marine sediment metagenome</name>
    <dbReference type="NCBI Taxonomy" id="412755"/>
    <lineage>
        <taxon>unclassified sequences</taxon>
        <taxon>metagenomes</taxon>
        <taxon>ecological metagenomes</taxon>
    </lineage>
</organism>
<feature type="non-terminal residue" evidence="1">
    <location>
        <position position="1"/>
    </location>
</feature>